<dbReference type="RefSeq" id="WP_090987790.1">
    <property type="nucleotide sequence ID" value="NZ_FOJM01000023.1"/>
</dbReference>
<evidence type="ECO:0000313" key="1">
    <source>
        <dbReference type="EMBL" id="SFA59737.1"/>
    </source>
</evidence>
<dbReference type="STRING" id="332999.SAMN04488511_12339"/>
<evidence type="ECO:0008006" key="3">
    <source>
        <dbReference type="Google" id="ProtNLM"/>
    </source>
</evidence>
<proteinExistence type="predicted"/>
<dbReference type="Proteomes" id="UP000198836">
    <property type="component" value="Unassembled WGS sequence"/>
</dbReference>
<dbReference type="InterPro" id="IPR016024">
    <property type="entry name" value="ARM-type_fold"/>
</dbReference>
<keyword evidence="2" id="KW-1185">Reference proteome</keyword>
<gene>
    <name evidence="1" type="ORF">SAMN04488511_12339</name>
</gene>
<dbReference type="OrthoDB" id="979487at2"/>
<reference evidence="2" key="1">
    <citation type="submission" date="2016-10" db="EMBL/GenBank/DDBJ databases">
        <authorList>
            <person name="Varghese N."/>
            <person name="Submissions S."/>
        </authorList>
    </citation>
    <scope>NUCLEOTIDE SEQUENCE [LARGE SCALE GENOMIC DNA]</scope>
    <source>
        <strain evidence="2">DSM 18130</strain>
    </source>
</reference>
<sequence>MLDQTLLETIKTTLQKSKVEKLAAIASTDGFSVKDLIDLSFYHDQQIGFRAAWILENVFVNHQQKFLPHALYFLEQFPKQNNLSALRHYVKILALMTKRNASIAIKKIIDDYDTDHLVEVVFAWLIDDQIPVAVKSHCLNILANLNVKHNWIKEELLQTMDFLVDKESIGFFAKVKQIRKQLAVRS</sequence>
<evidence type="ECO:0000313" key="2">
    <source>
        <dbReference type="Proteomes" id="UP000198836"/>
    </source>
</evidence>
<dbReference type="SUPFAM" id="SSF48371">
    <property type="entry name" value="ARM repeat"/>
    <property type="match status" value="1"/>
</dbReference>
<name>A0A1I0U7D5_9SPHI</name>
<accession>A0A1I0U7D5</accession>
<dbReference type="EMBL" id="FOJM01000023">
    <property type="protein sequence ID" value="SFA59737.1"/>
    <property type="molecule type" value="Genomic_DNA"/>
</dbReference>
<protein>
    <recommendedName>
        <fullName evidence="3">DNA alkylation repair enzyme</fullName>
    </recommendedName>
</protein>
<organism evidence="1 2">
    <name type="scientific">Pedobacter suwonensis</name>
    <dbReference type="NCBI Taxonomy" id="332999"/>
    <lineage>
        <taxon>Bacteria</taxon>
        <taxon>Pseudomonadati</taxon>
        <taxon>Bacteroidota</taxon>
        <taxon>Sphingobacteriia</taxon>
        <taxon>Sphingobacteriales</taxon>
        <taxon>Sphingobacteriaceae</taxon>
        <taxon>Pedobacter</taxon>
    </lineage>
</organism>
<dbReference type="AlphaFoldDB" id="A0A1I0U7D5"/>